<name>A0A094ZMJ1_SCHHA</name>
<reference evidence="3" key="3">
    <citation type="submission" date="2021-06" db="EMBL/GenBank/DDBJ databases">
        <title>Chromosome-level genome assembly for S. haematobium.</title>
        <authorList>
            <person name="Stroehlein A.J."/>
        </authorList>
    </citation>
    <scope>NUCLEOTIDE SEQUENCE</scope>
</reference>
<organism evidence="4">
    <name type="scientific">Schistosoma haematobium</name>
    <name type="common">Blood fluke</name>
    <dbReference type="NCBI Taxonomy" id="6185"/>
    <lineage>
        <taxon>Eukaryota</taxon>
        <taxon>Metazoa</taxon>
        <taxon>Spiralia</taxon>
        <taxon>Lophotrochozoa</taxon>
        <taxon>Platyhelminthes</taxon>
        <taxon>Trematoda</taxon>
        <taxon>Digenea</taxon>
        <taxon>Strigeidida</taxon>
        <taxon>Schistosomatoidea</taxon>
        <taxon>Schistosomatidae</taxon>
        <taxon>Schistosoma</taxon>
    </lineage>
</organism>
<feature type="region of interest" description="Disordered" evidence="1">
    <location>
        <begin position="123"/>
        <end position="154"/>
    </location>
</feature>
<feature type="domain" description="SUZ" evidence="2">
    <location>
        <begin position="1"/>
        <end position="52"/>
    </location>
</feature>
<dbReference type="RefSeq" id="XP_012793960.1">
    <property type="nucleotide sequence ID" value="XM_012938506.3"/>
</dbReference>
<evidence type="ECO:0000256" key="1">
    <source>
        <dbReference type="SAM" id="MobiDB-lite"/>
    </source>
</evidence>
<sequence>MDQPPIRILRRPCPVPSDVPNTPQRPPIVTKTLEQREADYAAARKRIMGSATPESTKVETKELIESNPVKMTDDTNSVITKQDKSIASTIPTTQNVEVSVQSNSSEMTASHLFTNHSGVQLSMSQSSKQTLDIGVGRKPQQHSHSTSNGIRQNLQQRSATVTANRLSYIPPHPPLFSFQTGYNNVGLLPTPPGFQCSLPTETNSSLQQTTAFALMHQFSLLQQQYQHTLTGIQKQLVSSGSHSSNSFNPLNFSSFSQSNINQKYTHPSTFN</sequence>
<reference evidence="3" key="2">
    <citation type="journal article" date="2019" name="Gigascience">
        <title>High-quality Schistosoma haematobium genome achieved by single-molecule and long-range sequencing.</title>
        <authorList>
            <person name="Stroehlein A.J."/>
            <person name="Korhonen P.K."/>
            <person name="Chong T.M."/>
            <person name="Lim Y.L."/>
            <person name="Chan K.G."/>
            <person name="Webster B."/>
            <person name="Rollinson D."/>
            <person name="Brindley P.J."/>
            <person name="Gasser R.B."/>
            <person name="Young N.D."/>
        </authorList>
    </citation>
    <scope>NUCLEOTIDE SEQUENCE</scope>
</reference>
<evidence type="ECO:0000313" key="4">
    <source>
        <dbReference type="EMBL" id="KGB34194.1"/>
    </source>
</evidence>
<dbReference type="Proteomes" id="UP000471633">
    <property type="component" value="Unassembled WGS sequence"/>
</dbReference>
<dbReference type="GeneID" id="24590077"/>
<dbReference type="STRING" id="6185.A0A094ZMJ1"/>
<dbReference type="AlphaFoldDB" id="A0A094ZMJ1"/>
<dbReference type="EMBL" id="AMPZ03000001">
    <property type="protein sequence ID" value="KAH9593567.1"/>
    <property type="molecule type" value="Genomic_DNA"/>
</dbReference>
<dbReference type="EMBL" id="KL250593">
    <property type="protein sequence ID" value="KGB34194.1"/>
    <property type="molecule type" value="Genomic_DNA"/>
</dbReference>
<dbReference type="PANTHER" id="PTHR31796:SF2">
    <property type="entry name" value="SUZ DOMAIN-CONTAINING PROTEIN 1"/>
    <property type="match status" value="1"/>
</dbReference>
<proteinExistence type="predicted"/>
<dbReference type="PANTHER" id="PTHR31796">
    <property type="entry name" value="SUZ DOMAIN-CONTAINING PROTEIN 1"/>
    <property type="match status" value="1"/>
</dbReference>
<reference evidence="3" key="4">
    <citation type="journal article" date="2022" name="PLoS Pathog.">
        <title>Chromosome-level genome of Schistosoma haematobium underpins genome-wide explorations of molecular variation.</title>
        <authorList>
            <person name="Stroehlein A.J."/>
            <person name="Korhonen P.K."/>
            <person name="Lee V.V."/>
            <person name="Ralph S.A."/>
            <person name="Mentink-Kane M."/>
            <person name="You H."/>
            <person name="McManus D.P."/>
            <person name="Tchuente L.T."/>
            <person name="Stothard J.R."/>
            <person name="Kaur P."/>
            <person name="Dudchenko O."/>
            <person name="Aiden E.L."/>
            <person name="Yang B."/>
            <person name="Yang H."/>
            <person name="Emery A.M."/>
            <person name="Webster B.L."/>
            <person name="Brindley P.J."/>
            <person name="Rollinson D."/>
            <person name="Chang B.C.H."/>
            <person name="Gasser R.B."/>
            <person name="Young N.D."/>
        </authorList>
    </citation>
    <scope>NUCLEOTIDE SEQUENCE</scope>
</reference>
<dbReference type="InterPro" id="IPR024771">
    <property type="entry name" value="SUZ"/>
</dbReference>
<dbReference type="CTD" id="24590077"/>
<reference evidence="4" key="1">
    <citation type="journal article" date="2012" name="Nat. Genet.">
        <title>Whole-genome sequence of Schistosoma haematobium.</title>
        <authorList>
            <person name="Young N.D."/>
            <person name="Jex A.R."/>
            <person name="Li B."/>
            <person name="Liu S."/>
            <person name="Yang L."/>
            <person name="Xiong Z."/>
            <person name="Li Y."/>
            <person name="Cantacessi C."/>
            <person name="Hall R.S."/>
            <person name="Xu X."/>
            <person name="Chen F."/>
            <person name="Wu X."/>
            <person name="Zerlotini A."/>
            <person name="Oliveira G."/>
            <person name="Hofmann A."/>
            <person name="Zhang G."/>
            <person name="Fang X."/>
            <person name="Kang Y."/>
            <person name="Campbell B.E."/>
            <person name="Loukas A."/>
            <person name="Ranganathan S."/>
            <person name="Rollinson D."/>
            <person name="Rinaldi G."/>
            <person name="Brindley P.J."/>
            <person name="Yang H."/>
            <person name="Wang J."/>
            <person name="Wang J."/>
            <person name="Gasser R.B."/>
        </authorList>
    </citation>
    <scope>NUCLEOTIDE SEQUENCE [LARGE SCALE GENOMIC DNA]</scope>
</reference>
<keyword evidence="5" id="KW-1185">Reference proteome</keyword>
<accession>A0A094ZMJ1</accession>
<evidence type="ECO:0000313" key="3">
    <source>
        <dbReference type="EMBL" id="KAH9593567.1"/>
    </source>
</evidence>
<dbReference type="Pfam" id="PF12752">
    <property type="entry name" value="SUZ"/>
    <property type="match status" value="1"/>
</dbReference>
<dbReference type="PROSITE" id="PS51673">
    <property type="entry name" value="SUZ"/>
    <property type="match status" value="1"/>
</dbReference>
<dbReference type="KEGG" id="shx:MS3_00006866"/>
<evidence type="ECO:0000259" key="2">
    <source>
        <dbReference type="PROSITE" id="PS51673"/>
    </source>
</evidence>
<gene>
    <name evidence="3" type="ORF">MS3_00006866</name>
    <name evidence="4" type="ORF">MS3_02393</name>
</gene>
<protein>
    <submittedName>
        <fullName evidence="4">SUZ domain-containing protein 1</fullName>
    </submittedName>
</protein>
<evidence type="ECO:0000313" key="5">
    <source>
        <dbReference type="Proteomes" id="UP000471633"/>
    </source>
</evidence>
<feature type="compositionally biased region" description="Polar residues" evidence="1">
    <location>
        <begin position="142"/>
        <end position="154"/>
    </location>
</feature>
<dbReference type="InterPro" id="IPR039228">
    <property type="entry name" value="SZRD1"/>
</dbReference>